<evidence type="ECO:0000256" key="3">
    <source>
        <dbReference type="ARBA" id="ARBA00022741"/>
    </source>
</evidence>
<evidence type="ECO:0000259" key="7">
    <source>
        <dbReference type="Pfam" id="PF23598"/>
    </source>
</evidence>
<comment type="caution">
    <text evidence="8">The sequence shown here is derived from an EMBL/GenBank/DDBJ whole genome shotgun (WGS) entry which is preliminary data.</text>
</comment>
<dbReference type="InterPro" id="IPR057135">
    <property type="entry name" value="At4g27190-like_LRR"/>
</dbReference>
<dbReference type="InterPro" id="IPR003591">
    <property type="entry name" value="Leu-rich_rpt_typical-subtyp"/>
</dbReference>
<gene>
    <name evidence="8" type="primary">VvCHDp000209_45</name>
    <name evidence="8" type="ORF">CK203_021752</name>
</gene>
<accession>A0A438J4S4</accession>
<proteinExistence type="predicted"/>
<dbReference type="PANTHER" id="PTHR33463:SF187">
    <property type="entry name" value="AND NB-ARC DOMAIN DISEASE RESISTANCE PROTEIN, PUTATIVE-RELATED"/>
    <property type="match status" value="1"/>
</dbReference>
<keyword evidence="5" id="KW-0175">Coiled coil</keyword>
<dbReference type="GO" id="GO:0006952">
    <property type="term" value="P:defense response"/>
    <property type="evidence" value="ECO:0007669"/>
    <property type="project" value="UniProtKB-KW"/>
</dbReference>
<evidence type="ECO:0000259" key="6">
    <source>
        <dbReference type="Pfam" id="PF23247"/>
    </source>
</evidence>
<dbReference type="Gene3D" id="1.10.8.430">
    <property type="entry name" value="Helical domain of apoptotic protease-activating factors"/>
    <property type="match status" value="1"/>
</dbReference>
<keyword evidence="3" id="KW-0547">Nucleotide-binding</keyword>
<reference evidence="8 9" key="1">
    <citation type="journal article" date="2018" name="PLoS Genet.">
        <title>Population sequencing reveals clonal diversity and ancestral inbreeding in the grapevine cultivar Chardonnay.</title>
        <authorList>
            <person name="Roach M.J."/>
            <person name="Johnson D.L."/>
            <person name="Bohlmann J."/>
            <person name="van Vuuren H.J."/>
            <person name="Jones S.J."/>
            <person name="Pretorius I.S."/>
            <person name="Schmidt S.A."/>
            <person name="Borneman A.R."/>
        </authorList>
    </citation>
    <scope>NUCLEOTIDE SEQUENCE [LARGE SCALE GENOMIC DNA]</scope>
    <source>
        <strain evidence="9">cv. Chardonnay</strain>
        <tissue evidence="8">Leaf</tissue>
    </source>
</reference>
<feature type="domain" description="Disease resistance protein At4g27190-like leucine-rich repeats" evidence="6">
    <location>
        <begin position="413"/>
        <end position="527"/>
    </location>
</feature>
<evidence type="ECO:0000256" key="2">
    <source>
        <dbReference type="ARBA" id="ARBA00022737"/>
    </source>
</evidence>
<keyword evidence="1" id="KW-0433">Leucine-rich repeat</keyword>
<dbReference type="Pfam" id="PF23598">
    <property type="entry name" value="LRR_14"/>
    <property type="match status" value="1"/>
</dbReference>
<sequence>MEPLFEEEAWELFNKTLGRYNALSQKEEEIAKDIIKECSGLPLAIVTTARSMSVVYSIAGWRNALNELREHVKGHTIDMENDGLVEEMGSWQAERDRGHAILDKLENVCLLERCENEKYVKMHDVIRDMAINISKKNSRFMVKIVRNLEDLPSEIEWSNDSVERVSLMQSRELSTLMFVPNWPKLSTLFLQYNMYFYPSRTLDKGLPNSFFVHMLGLRVLDLSYTKIAFLPDSIYDKVKLRALILCNCPKLKRVGSLEKLKELRELNLSDNQMETIPDGIEKLVHLKHFNWSSDSFYSNPLSNPLSNLFSNLVQLQCLRLNDRRLTDVGVEELSGLRKLEILEVKFSSLHNFNSYMRTEHYRRLTHYRVGLNRFRYFPPELNGICKEVTVTACNLEGGKDNDDYHLVLPTNVQFFKIEECHLPTGLLDVSQSLKMATDLKACLISRCKGIEYLWSVEDCIASLNTLCLHKLPSLRVLFKLRPTDTVRCSSLKNLYVSNCDNLKHLFTPELVKDHLKNLQNIHVGNCRQMEDLIVAAEVEEEEEEEEVINQRHNLILCFPTYRV</sequence>
<dbReference type="Proteomes" id="UP000288805">
    <property type="component" value="Unassembled WGS sequence"/>
</dbReference>
<protein>
    <submittedName>
        <fullName evidence="8">Putative disease resistance protein</fullName>
    </submittedName>
</protein>
<organism evidence="8 9">
    <name type="scientific">Vitis vinifera</name>
    <name type="common">Grape</name>
    <dbReference type="NCBI Taxonomy" id="29760"/>
    <lineage>
        <taxon>Eukaryota</taxon>
        <taxon>Viridiplantae</taxon>
        <taxon>Streptophyta</taxon>
        <taxon>Embryophyta</taxon>
        <taxon>Tracheophyta</taxon>
        <taxon>Spermatophyta</taxon>
        <taxon>Magnoliopsida</taxon>
        <taxon>eudicotyledons</taxon>
        <taxon>Gunneridae</taxon>
        <taxon>Pentapetalae</taxon>
        <taxon>rosids</taxon>
        <taxon>Vitales</taxon>
        <taxon>Vitaceae</taxon>
        <taxon>Viteae</taxon>
        <taxon>Vitis</taxon>
    </lineage>
</organism>
<dbReference type="InterPro" id="IPR055414">
    <property type="entry name" value="LRR_R13L4/SHOC2-like"/>
</dbReference>
<dbReference type="AlphaFoldDB" id="A0A438J4S4"/>
<dbReference type="InterPro" id="IPR001611">
    <property type="entry name" value="Leu-rich_rpt"/>
</dbReference>
<evidence type="ECO:0000256" key="5">
    <source>
        <dbReference type="SAM" id="Coils"/>
    </source>
</evidence>
<dbReference type="Pfam" id="PF23247">
    <property type="entry name" value="LRR_RPS2"/>
    <property type="match status" value="1"/>
</dbReference>
<evidence type="ECO:0000256" key="4">
    <source>
        <dbReference type="ARBA" id="ARBA00022821"/>
    </source>
</evidence>
<dbReference type="SUPFAM" id="SSF52540">
    <property type="entry name" value="P-loop containing nucleoside triphosphate hydrolases"/>
    <property type="match status" value="1"/>
</dbReference>
<dbReference type="InterPro" id="IPR050905">
    <property type="entry name" value="Plant_NBS-LRR"/>
</dbReference>
<evidence type="ECO:0000313" key="9">
    <source>
        <dbReference type="Proteomes" id="UP000288805"/>
    </source>
</evidence>
<dbReference type="GO" id="GO:0005524">
    <property type="term" value="F:ATP binding"/>
    <property type="evidence" value="ECO:0007669"/>
    <property type="project" value="UniProtKB-KW"/>
</dbReference>
<dbReference type="InterPro" id="IPR042197">
    <property type="entry name" value="Apaf_helical"/>
</dbReference>
<dbReference type="SUPFAM" id="SSF52058">
    <property type="entry name" value="L domain-like"/>
    <property type="match status" value="1"/>
</dbReference>
<dbReference type="InterPro" id="IPR032675">
    <property type="entry name" value="LRR_dom_sf"/>
</dbReference>
<feature type="coiled-coil region" evidence="5">
    <location>
        <begin position="526"/>
        <end position="553"/>
    </location>
</feature>
<evidence type="ECO:0000256" key="1">
    <source>
        <dbReference type="ARBA" id="ARBA00022614"/>
    </source>
</evidence>
<evidence type="ECO:0000313" key="8">
    <source>
        <dbReference type="EMBL" id="RVX03967.1"/>
    </source>
</evidence>
<dbReference type="EMBL" id="QGNW01000063">
    <property type="protein sequence ID" value="RVX03967.1"/>
    <property type="molecule type" value="Genomic_DNA"/>
</dbReference>
<dbReference type="PROSITE" id="PS51450">
    <property type="entry name" value="LRR"/>
    <property type="match status" value="1"/>
</dbReference>
<dbReference type="PANTHER" id="PTHR33463">
    <property type="entry name" value="NB-ARC DOMAIN-CONTAINING PROTEIN-RELATED"/>
    <property type="match status" value="1"/>
</dbReference>
<dbReference type="SMART" id="SM00369">
    <property type="entry name" value="LRR_TYP"/>
    <property type="match status" value="3"/>
</dbReference>
<keyword evidence="2" id="KW-0677">Repeat</keyword>
<name>A0A438J4S4_VITVI</name>
<dbReference type="InterPro" id="IPR027417">
    <property type="entry name" value="P-loop_NTPase"/>
</dbReference>
<keyword evidence="4" id="KW-0611">Plant defense</keyword>
<feature type="domain" description="Disease resistance R13L4/SHOC-2-like LRR" evidence="7">
    <location>
        <begin position="216"/>
        <end position="373"/>
    </location>
</feature>
<dbReference type="Gene3D" id="3.80.10.10">
    <property type="entry name" value="Ribonuclease Inhibitor"/>
    <property type="match status" value="1"/>
</dbReference>
<dbReference type="GO" id="GO:0043531">
    <property type="term" value="F:ADP binding"/>
    <property type="evidence" value="ECO:0007669"/>
    <property type="project" value="InterPro"/>
</dbReference>